<evidence type="ECO:0000256" key="4">
    <source>
        <dbReference type="ARBA" id="ARBA00023115"/>
    </source>
</evidence>
<dbReference type="EC" id="2.5.1.16" evidence="5"/>
<comment type="caution">
    <text evidence="9">The sequence shown here is derived from an EMBL/GenBank/DDBJ whole genome shotgun (WGS) entry which is preliminary data.</text>
</comment>
<evidence type="ECO:0000256" key="5">
    <source>
        <dbReference type="HAMAP-Rule" id="MF_00198"/>
    </source>
</evidence>
<evidence type="ECO:0000259" key="8">
    <source>
        <dbReference type="PROSITE" id="PS51006"/>
    </source>
</evidence>
<dbReference type="Proteomes" id="UP000051934">
    <property type="component" value="Unassembled WGS sequence"/>
</dbReference>
<dbReference type="SUPFAM" id="SSF53335">
    <property type="entry name" value="S-adenosyl-L-methionine-dependent methyltransferases"/>
    <property type="match status" value="1"/>
</dbReference>
<comment type="similarity">
    <text evidence="1 5">Belongs to the spermidine/spermine synthase family.</text>
</comment>
<evidence type="ECO:0000256" key="1">
    <source>
        <dbReference type="ARBA" id="ARBA00007867"/>
    </source>
</evidence>
<dbReference type="GO" id="GO:0008295">
    <property type="term" value="P:spermidine biosynthetic process"/>
    <property type="evidence" value="ECO:0007669"/>
    <property type="project" value="UniProtKB-UniRule"/>
</dbReference>
<dbReference type="PANTHER" id="PTHR43317:SF1">
    <property type="entry name" value="THERMOSPERMINE SYNTHASE ACAULIS5"/>
    <property type="match status" value="1"/>
</dbReference>
<feature type="binding site" evidence="5">
    <location>
        <position position="116"/>
    </location>
    <ligand>
        <name>S-methyl-5'-thioadenosine</name>
        <dbReference type="ChEBI" id="CHEBI:17509"/>
    </ligand>
</feature>
<proteinExistence type="inferred from homology"/>
<evidence type="ECO:0000256" key="7">
    <source>
        <dbReference type="SAM" id="SignalP"/>
    </source>
</evidence>
<protein>
    <recommendedName>
        <fullName evidence="5">Polyamine aminopropyltransferase</fullName>
    </recommendedName>
    <alternativeName>
        <fullName evidence="5">Putrescine aminopropyltransferase</fullName>
        <shortName evidence="5">PAPT</shortName>
    </alternativeName>
    <alternativeName>
        <fullName evidence="5">Spermidine synthase</fullName>
        <shortName evidence="5">SPDS</shortName>
        <shortName evidence="5">SPDSY</shortName>
        <ecNumber evidence="5">2.5.1.16</ecNumber>
    </alternativeName>
</protein>
<comment type="caution">
    <text evidence="5">Lacks conserved residue(s) required for the propagation of feature annotation.</text>
</comment>
<dbReference type="NCBIfam" id="NF037959">
    <property type="entry name" value="MFS_SpdSyn"/>
    <property type="match status" value="1"/>
</dbReference>
<dbReference type="UniPathway" id="UPA00248">
    <property type="reaction ID" value="UER00314"/>
</dbReference>
<comment type="pathway">
    <text evidence="5">Amine and polyamine biosynthesis; spermidine biosynthesis; spermidine from putrescine: step 1/1.</text>
</comment>
<organism evidence="9 10">
    <name type="scientific">OM182 bacterium BACL3 MAG-120507-bin80</name>
    <dbReference type="NCBI Taxonomy" id="1655577"/>
    <lineage>
        <taxon>Bacteria</taxon>
        <taxon>Pseudomonadati</taxon>
        <taxon>Pseudomonadota</taxon>
        <taxon>Gammaproteobacteria</taxon>
        <taxon>OMG group</taxon>
        <taxon>OM182 clade</taxon>
    </lineage>
</organism>
<gene>
    <name evidence="5" type="primary">speE</name>
    <name evidence="9" type="ORF">ABR69_05555</name>
</gene>
<dbReference type="AlphaFoldDB" id="A0A0R2SKH1"/>
<feature type="signal peptide" evidence="7">
    <location>
        <begin position="1"/>
        <end position="21"/>
    </location>
</feature>
<dbReference type="Gene3D" id="3.40.50.150">
    <property type="entry name" value="Vaccinia Virus protein VP39"/>
    <property type="match status" value="1"/>
</dbReference>
<dbReference type="HAMAP" id="MF_00198">
    <property type="entry name" value="Spermidine_synth"/>
    <property type="match status" value="1"/>
</dbReference>
<accession>A0A0R2SKH1</accession>
<dbReference type="GO" id="GO:0004766">
    <property type="term" value="F:spermidine synthase activity"/>
    <property type="evidence" value="ECO:0007669"/>
    <property type="project" value="UniProtKB-UniRule"/>
</dbReference>
<evidence type="ECO:0000256" key="6">
    <source>
        <dbReference type="PROSITE-ProRule" id="PRU00354"/>
    </source>
</evidence>
<dbReference type="CDD" id="cd02440">
    <property type="entry name" value="AdoMet_MTases"/>
    <property type="match status" value="1"/>
</dbReference>
<dbReference type="InterPro" id="IPR001045">
    <property type="entry name" value="Spermi_synthase"/>
</dbReference>
<dbReference type="EMBL" id="LIBB01000012">
    <property type="protein sequence ID" value="KRO73293.1"/>
    <property type="molecule type" value="Genomic_DNA"/>
</dbReference>
<feature type="binding site" evidence="5">
    <location>
        <begin position="143"/>
        <end position="144"/>
    </location>
    <ligand>
        <name>S-methyl-5'-thioadenosine</name>
        <dbReference type="ChEBI" id="CHEBI:17509"/>
    </ligand>
</feature>
<keyword evidence="4 5" id="KW-0620">Polyamine biosynthesis</keyword>
<evidence type="ECO:0000313" key="10">
    <source>
        <dbReference type="Proteomes" id="UP000051934"/>
    </source>
</evidence>
<feature type="binding site" evidence="5">
    <location>
        <position position="33"/>
    </location>
    <ligand>
        <name>S-methyl-5'-thioadenosine</name>
        <dbReference type="ChEBI" id="CHEBI:17509"/>
    </ligand>
</feature>
<keyword evidence="7" id="KW-0732">Signal</keyword>
<evidence type="ECO:0000313" key="9">
    <source>
        <dbReference type="EMBL" id="KRO73293.1"/>
    </source>
</evidence>
<sequence>MALKLRSVVFFIGLFTCSVLAAETLHEERSLYRDITVTQEGDRRCLVFNVHRGDRNQTCMNTVSPERLVFEYAKMTFAGLLLNPNPQKILIAGLGGGSLPSTLAKLYPDAEIDVVEIDQAVVNVAKQYFSFEETENVKVTVNDARVFVKRASLLDQRYDFVILDAFTGDYIPEHLLTEEFLEEVRAIMSPDGVLVANTFSTSRFYDHESVTYQKVFGEFFNFKLPSSGNRIIIARDAPLPPRGELTGVARSLAPSVEKFGVPLLEYPSRLSTRVDWDMSRRALTDQYSPSNLLRDN</sequence>
<name>A0A0R2SKH1_9GAMM</name>
<keyword evidence="2 5" id="KW-0808">Transferase</keyword>
<reference evidence="9 10" key="1">
    <citation type="submission" date="2015-10" db="EMBL/GenBank/DDBJ databases">
        <title>Metagenome-Assembled Genomes uncover a global brackish microbiome.</title>
        <authorList>
            <person name="Hugerth L.W."/>
            <person name="Larsson J."/>
            <person name="Alneberg J."/>
            <person name="Lindh M.V."/>
            <person name="Legrand C."/>
            <person name="Pinhassi J."/>
            <person name="Andersson A.F."/>
        </authorList>
    </citation>
    <scope>NUCLEOTIDE SEQUENCE [LARGE SCALE GENOMIC DNA]</scope>
    <source>
        <strain evidence="9">BACL4 MAG-120507-bin80</strain>
    </source>
</reference>
<evidence type="ECO:0000256" key="3">
    <source>
        <dbReference type="ARBA" id="ARBA00023066"/>
    </source>
</evidence>
<dbReference type="InterPro" id="IPR030374">
    <property type="entry name" value="PABS"/>
</dbReference>
<feature type="chain" id="PRO_5006423777" description="Polyamine aminopropyltransferase" evidence="7">
    <location>
        <begin position="22"/>
        <end position="296"/>
    </location>
</feature>
<dbReference type="InterPro" id="IPR029063">
    <property type="entry name" value="SAM-dependent_MTases_sf"/>
</dbReference>
<dbReference type="Pfam" id="PF01564">
    <property type="entry name" value="Spermine_synth"/>
    <property type="match status" value="1"/>
</dbReference>
<keyword evidence="3 5" id="KW-0745">Spermidine biosynthesis</keyword>
<comment type="function">
    <text evidence="5">Catalyzes the irreversible transfer of a propylamine group from the amino donor S-adenosylmethioninamine (decarboxy-AdoMet) to putrescine (1,4-diaminobutane) to yield spermidine.</text>
</comment>
<feature type="domain" description="PABS" evidence="8">
    <location>
        <begin position="1"/>
        <end position="253"/>
    </location>
</feature>
<dbReference type="GO" id="GO:0010487">
    <property type="term" value="F:thermospermine synthase activity"/>
    <property type="evidence" value="ECO:0007669"/>
    <property type="project" value="UniProtKB-ARBA"/>
</dbReference>
<dbReference type="PANTHER" id="PTHR43317">
    <property type="entry name" value="THERMOSPERMINE SYNTHASE ACAULIS5"/>
    <property type="match status" value="1"/>
</dbReference>
<feature type="active site" description="Proton acceptor" evidence="5 6">
    <location>
        <position position="164"/>
    </location>
</feature>
<comment type="subunit">
    <text evidence="5">Homodimer or homotetramer.</text>
</comment>
<comment type="catalytic activity">
    <reaction evidence="5">
        <text>S-adenosyl 3-(methylsulfanyl)propylamine + putrescine = S-methyl-5'-thioadenosine + spermidine + H(+)</text>
        <dbReference type="Rhea" id="RHEA:12721"/>
        <dbReference type="ChEBI" id="CHEBI:15378"/>
        <dbReference type="ChEBI" id="CHEBI:17509"/>
        <dbReference type="ChEBI" id="CHEBI:57443"/>
        <dbReference type="ChEBI" id="CHEBI:57834"/>
        <dbReference type="ChEBI" id="CHEBI:326268"/>
        <dbReference type="EC" id="2.5.1.16"/>
    </reaction>
</comment>
<evidence type="ECO:0000256" key="2">
    <source>
        <dbReference type="ARBA" id="ARBA00022679"/>
    </source>
</evidence>
<dbReference type="PROSITE" id="PS51006">
    <property type="entry name" value="PABS_2"/>
    <property type="match status" value="1"/>
</dbReference>